<proteinExistence type="predicted"/>
<dbReference type="EMBL" id="JAYMYQ010000009">
    <property type="protein sequence ID" value="KAK7313907.1"/>
    <property type="molecule type" value="Genomic_DNA"/>
</dbReference>
<sequence length="85" mass="9545">MHIILCETPWTKSVVGLGNRHIVVLGNCPELDMLDSVEEVGVNTVLTYQNKRLSFLITYKPEYLKVVVIDSHSLTAPDTVAPYKM</sequence>
<protein>
    <submittedName>
        <fullName evidence="1">Uncharacterized protein</fullName>
    </submittedName>
</protein>
<accession>A0AAN9PXH6</accession>
<organism evidence="1 2">
    <name type="scientific">Canavalia gladiata</name>
    <name type="common">Sword bean</name>
    <name type="synonym">Dolichos gladiatus</name>
    <dbReference type="NCBI Taxonomy" id="3824"/>
    <lineage>
        <taxon>Eukaryota</taxon>
        <taxon>Viridiplantae</taxon>
        <taxon>Streptophyta</taxon>
        <taxon>Embryophyta</taxon>
        <taxon>Tracheophyta</taxon>
        <taxon>Spermatophyta</taxon>
        <taxon>Magnoliopsida</taxon>
        <taxon>eudicotyledons</taxon>
        <taxon>Gunneridae</taxon>
        <taxon>Pentapetalae</taxon>
        <taxon>rosids</taxon>
        <taxon>fabids</taxon>
        <taxon>Fabales</taxon>
        <taxon>Fabaceae</taxon>
        <taxon>Papilionoideae</taxon>
        <taxon>50 kb inversion clade</taxon>
        <taxon>NPAAA clade</taxon>
        <taxon>indigoferoid/millettioid clade</taxon>
        <taxon>Phaseoleae</taxon>
        <taxon>Canavalia</taxon>
    </lineage>
</organism>
<gene>
    <name evidence="1" type="ORF">VNO77_39112</name>
</gene>
<dbReference type="AlphaFoldDB" id="A0AAN9PXH6"/>
<comment type="caution">
    <text evidence="1">The sequence shown here is derived from an EMBL/GenBank/DDBJ whole genome shotgun (WGS) entry which is preliminary data.</text>
</comment>
<keyword evidence="2" id="KW-1185">Reference proteome</keyword>
<evidence type="ECO:0000313" key="1">
    <source>
        <dbReference type="EMBL" id="KAK7313907.1"/>
    </source>
</evidence>
<dbReference type="Proteomes" id="UP001367508">
    <property type="component" value="Unassembled WGS sequence"/>
</dbReference>
<evidence type="ECO:0000313" key="2">
    <source>
        <dbReference type="Proteomes" id="UP001367508"/>
    </source>
</evidence>
<name>A0AAN9PXH6_CANGL</name>
<reference evidence="1 2" key="1">
    <citation type="submission" date="2024-01" db="EMBL/GenBank/DDBJ databases">
        <title>The genomes of 5 underutilized Papilionoideae crops provide insights into root nodulation and disease resistanc.</title>
        <authorList>
            <person name="Jiang F."/>
        </authorList>
    </citation>
    <scope>NUCLEOTIDE SEQUENCE [LARGE SCALE GENOMIC DNA]</scope>
    <source>
        <strain evidence="1">LVBAO_FW01</strain>
        <tissue evidence="1">Leaves</tissue>
    </source>
</reference>